<dbReference type="AlphaFoldDB" id="A0A1I2L5F4"/>
<keyword evidence="1" id="KW-0378">Hydrolase</keyword>
<dbReference type="PANTHER" id="PTHR46118:SF4">
    <property type="entry name" value="PROTEIN ABHD11"/>
    <property type="match status" value="1"/>
</dbReference>
<feature type="domain" description="AB hydrolase-1" evidence="2">
    <location>
        <begin position="15"/>
        <end position="257"/>
    </location>
</feature>
<gene>
    <name evidence="3" type="ORF">SAMN05216283_11434</name>
</gene>
<accession>A0A1I2L5F4</accession>
<dbReference type="STRING" id="655355.SAMN05216283_11434"/>
<dbReference type="RefSeq" id="WP_093921382.1">
    <property type="nucleotide sequence ID" value="NZ_FONW01000014.1"/>
</dbReference>
<evidence type="ECO:0000313" key="4">
    <source>
        <dbReference type="Proteomes" id="UP000198964"/>
    </source>
</evidence>
<dbReference type="InterPro" id="IPR029058">
    <property type="entry name" value="AB_hydrolase_fold"/>
</dbReference>
<dbReference type="GO" id="GO:0016787">
    <property type="term" value="F:hydrolase activity"/>
    <property type="evidence" value="ECO:0007669"/>
    <property type="project" value="UniProtKB-KW"/>
</dbReference>
<dbReference type="Pfam" id="PF00561">
    <property type="entry name" value="Abhydrolase_1"/>
    <property type="match status" value="1"/>
</dbReference>
<dbReference type="Gene3D" id="3.40.50.1820">
    <property type="entry name" value="alpha/beta hydrolase"/>
    <property type="match status" value="1"/>
</dbReference>
<name>A0A1I2L5F4_9BACT</name>
<sequence length="269" mass="31792">MQLFFREEGKSNSQTIVIVHGLYGSSDNWLTVGKKLGLNYHVYLIDQRNHGRSPNADSHTYENMTEDLAAFFEEHQIEKATVIGHSMGGKTAMFFAAEYPEKVEKLIVADIAPKNYLDLQEKSQYYLHQHILESLKEVRQQQYESREEIADFLRLKLDNESLVLFLLKNVYRNKETHKFDCRINVDVLYDYLDEVISGVNYRWFEDRMPILNYPVLFIKGEKSPYISDEDEQRIREIYPEVQFENIPNAGHWLHAEQPQLFMEALERFI</sequence>
<dbReference type="PANTHER" id="PTHR46118">
    <property type="entry name" value="PROTEIN ABHD11"/>
    <property type="match status" value="1"/>
</dbReference>
<evidence type="ECO:0000313" key="3">
    <source>
        <dbReference type="EMBL" id="SFF72491.1"/>
    </source>
</evidence>
<reference evidence="3 4" key="1">
    <citation type="submission" date="2016-10" db="EMBL/GenBank/DDBJ databases">
        <authorList>
            <person name="de Groot N.N."/>
        </authorList>
    </citation>
    <scope>NUCLEOTIDE SEQUENCE [LARGE SCALE GENOMIC DNA]</scope>
    <source>
        <strain evidence="3 4">CGMCC 1.9156</strain>
    </source>
</reference>
<dbReference type="EMBL" id="FONW01000014">
    <property type="protein sequence ID" value="SFF72491.1"/>
    <property type="molecule type" value="Genomic_DNA"/>
</dbReference>
<dbReference type="SUPFAM" id="SSF53474">
    <property type="entry name" value="alpha/beta-Hydrolases"/>
    <property type="match status" value="1"/>
</dbReference>
<protein>
    <submittedName>
        <fullName evidence="3">Pimeloyl-ACP methyl ester carboxylesterase</fullName>
    </submittedName>
</protein>
<proteinExistence type="predicted"/>
<dbReference type="InterPro" id="IPR000073">
    <property type="entry name" value="AB_hydrolase_1"/>
</dbReference>
<keyword evidence="4" id="KW-1185">Reference proteome</keyword>
<organism evidence="3 4">
    <name type="scientific">Sunxiuqinia elliptica</name>
    <dbReference type="NCBI Taxonomy" id="655355"/>
    <lineage>
        <taxon>Bacteria</taxon>
        <taxon>Pseudomonadati</taxon>
        <taxon>Bacteroidota</taxon>
        <taxon>Bacteroidia</taxon>
        <taxon>Marinilabiliales</taxon>
        <taxon>Prolixibacteraceae</taxon>
        <taxon>Sunxiuqinia</taxon>
    </lineage>
</organism>
<evidence type="ECO:0000259" key="2">
    <source>
        <dbReference type="Pfam" id="PF00561"/>
    </source>
</evidence>
<dbReference type="PRINTS" id="PR00111">
    <property type="entry name" value="ABHYDROLASE"/>
</dbReference>
<dbReference type="Proteomes" id="UP000198964">
    <property type="component" value="Unassembled WGS sequence"/>
</dbReference>
<evidence type="ECO:0000256" key="1">
    <source>
        <dbReference type="ARBA" id="ARBA00022801"/>
    </source>
</evidence>